<dbReference type="PROSITE" id="PS50144">
    <property type="entry name" value="MATH"/>
    <property type="match status" value="4"/>
</dbReference>
<comment type="caution">
    <text evidence="3">The sequence shown here is derived from an EMBL/GenBank/DDBJ whole genome shotgun (WGS) entry which is preliminary data.</text>
</comment>
<feature type="domain" description="MATH" evidence="2">
    <location>
        <begin position="193"/>
        <end position="331"/>
    </location>
</feature>
<feature type="compositionally biased region" description="Basic and acidic residues" evidence="1">
    <location>
        <begin position="1200"/>
        <end position="1214"/>
    </location>
</feature>
<feature type="compositionally biased region" description="Low complexity" evidence="1">
    <location>
        <begin position="1589"/>
        <end position="1605"/>
    </location>
</feature>
<dbReference type="STRING" id="574566.I0YIL4"/>
<feature type="compositionally biased region" description="Low complexity" evidence="1">
    <location>
        <begin position="1128"/>
        <end position="1139"/>
    </location>
</feature>
<feature type="region of interest" description="Disordered" evidence="1">
    <location>
        <begin position="858"/>
        <end position="972"/>
    </location>
</feature>
<dbReference type="InterPro" id="IPR002083">
    <property type="entry name" value="MATH/TRAF_dom"/>
</dbReference>
<protein>
    <recommendedName>
        <fullName evidence="2">MATH domain-containing protein</fullName>
    </recommendedName>
</protein>
<dbReference type="Pfam" id="PF22486">
    <property type="entry name" value="MATH_2"/>
    <property type="match status" value="3"/>
</dbReference>
<evidence type="ECO:0000313" key="4">
    <source>
        <dbReference type="Proteomes" id="UP000007264"/>
    </source>
</evidence>
<dbReference type="PANTHER" id="PTHR47242:SF1">
    <property type="entry name" value="TRAF-LIKE FAMILY PROTEIN"/>
    <property type="match status" value="1"/>
</dbReference>
<feature type="compositionally biased region" description="Polar residues" evidence="1">
    <location>
        <begin position="1965"/>
        <end position="1977"/>
    </location>
</feature>
<feature type="region of interest" description="Disordered" evidence="1">
    <location>
        <begin position="2079"/>
        <end position="2099"/>
    </location>
</feature>
<dbReference type="SUPFAM" id="SSF49599">
    <property type="entry name" value="TRAF domain-like"/>
    <property type="match status" value="4"/>
</dbReference>
<dbReference type="Gene3D" id="2.60.210.10">
    <property type="entry name" value="Apoptosis, Tumor Necrosis Factor Receptor Associated Protein 2, Chain A"/>
    <property type="match status" value="4"/>
</dbReference>
<gene>
    <name evidence="3" type="ORF">COCSUDRAFT_68353</name>
</gene>
<feature type="compositionally biased region" description="Low complexity" evidence="1">
    <location>
        <begin position="1573"/>
        <end position="1582"/>
    </location>
</feature>
<feature type="compositionally biased region" description="Low complexity" evidence="1">
    <location>
        <begin position="1084"/>
        <end position="1112"/>
    </location>
</feature>
<feature type="domain" description="MATH" evidence="2">
    <location>
        <begin position="383"/>
        <end position="518"/>
    </location>
</feature>
<dbReference type="SMART" id="SM00061">
    <property type="entry name" value="MATH"/>
    <property type="match status" value="3"/>
</dbReference>
<feature type="region of interest" description="Disordered" evidence="1">
    <location>
        <begin position="1564"/>
        <end position="1605"/>
    </location>
</feature>
<feature type="region of interest" description="Disordered" evidence="1">
    <location>
        <begin position="1733"/>
        <end position="1769"/>
    </location>
</feature>
<dbReference type="CDD" id="cd00121">
    <property type="entry name" value="MATH"/>
    <property type="match status" value="4"/>
</dbReference>
<dbReference type="OrthoDB" id="515575at2759"/>
<evidence type="ECO:0000256" key="1">
    <source>
        <dbReference type="SAM" id="MobiDB-lite"/>
    </source>
</evidence>
<feature type="region of interest" description="Disordered" evidence="1">
    <location>
        <begin position="2159"/>
        <end position="2189"/>
    </location>
</feature>
<feature type="compositionally biased region" description="Basic and acidic residues" evidence="1">
    <location>
        <begin position="924"/>
        <end position="933"/>
    </location>
</feature>
<feature type="domain" description="MATH" evidence="2">
    <location>
        <begin position="562"/>
        <end position="686"/>
    </location>
</feature>
<dbReference type="KEGG" id="csl:COCSUDRAFT_68353"/>
<dbReference type="InterPro" id="IPR008974">
    <property type="entry name" value="TRAF-like"/>
</dbReference>
<accession>I0YIL4</accession>
<evidence type="ECO:0000259" key="2">
    <source>
        <dbReference type="PROSITE" id="PS50144"/>
    </source>
</evidence>
<dbReference type="eggNOG" id="KOG1987">
    <property type="taxonomic scope" value="Eukaryota"/>
</dbReference>
<dbReference type="GeneID" id="17036240"/>
<feature type="domain" description="MATH" evidence="2">
    <location>
        <begin position="32"/>
        <end position="172"/>
    </location>
</feature>
<feature type="compositionally biased region" description="Polar residues" evidence="1">
    <location>
        <begin position="1807"/>
        <end position="1819"/>
    </location>
</feature>
<feature type="region of interest" description="Disordered" evidence="1">
    <location>
        <begin position="707"/>
        <end position="728"/>
    </location>
</feature>
<feature type="region of interest" description="Disordered" evidence="1">
    <location>
        <begin position="1452"/>
        <end position="1484"/>
    </location>
</feature>
<reference evidence="3 4" key="1">
    <citation type="journal article" date="2012" name="Genome Biol.">
        <title>The genome of the polar eukaryotic microalga coccomyxa subellipsoidea reveals traits of cold adaptation.</title>
        <authorList>
            <person name="Blanc G."/>
            <person name="Agarkova I."/>
            <person name="Grimwood J."/>
            <person name="Kuo A."/>
            <person name="Brueggeman A."/>
            <person name="Dunigan D."/>
            <person name="Gurnon J."/>
            <person name="Ladunga I."/>
            <person name="Lindquist E."/>
            <person name="Lucas S."/>
            <person name="Pangilinan J."/>
            <person name="Proschold T."/>
            <person name="Salamov A."/>
            <person name="Schmutz J."/>
            <person name="Weeks D."/>
            <person name="Yamada T."/>
            <person name="Claverie J.M."/>
            <person name="Grigoriev I."/>
            <person name="Van Etten J."/>
            <person name="Lomsadze A."/>
            <person name="Borodovsky M."/>
        </authorList>
    </citation>
    <scope>NUCLEOTIDE SEQUENCE [LARGE SCALE GENOMIC DNA]</scope>
    <source>
        <strain evidence="3 4">C-169</strain>
    </source>
</reference>
<dbReference type="PANTHER" id="PTHR47242">
    <property type="entry name" value="TRAF-LIKE FAMILY PROTEIN"/>
    <property type="match status" value="1"/>
</dbReference>
<feature type="region of interest" description="Disordered" evidence="1">
    <location>
        <begin position="1933"/>
        <end position="1977"/>
    </location>
</feature>
<keyword evidence="4" id="KW-1185">Reference proteome</keyword>
<feature type="compositionally biased region" description="Basic and acidic residues" evidence="1">
    <location>
        <begin position="1755"/>
        <end position="1768"/>
    </location>
</feature>
<proteinExistence type="predicted"/>
<dbReference type="Proteomes" id="UP000007264">
    <property type="component" value="Unassembled WGS sequence"/>
</dbReference>
<feature type="compositionally biased region" description="Low complexity" evidence="1">
    <location>
        <begin position="954"/>
        <end position="963"/>
    </location>
</feature>
<feature type="compositionally biased region" description="Pro residues" evidence="1">
    <location>
        <begin position="1156"/>
        <end position="1167"/>
    </location>
</feature>
<feature type="region of interest" description="Disordered" evidence="1">
    <location>
        <begin position="1004"/>
        <end position="1215"/>
    </location>
</feature>
<evidence type="ECO:0000313" key="3">
    <source>
        <dbReference type="EMBL" id="EIE18233.1"/>
    </source>
</evidence>
<name>I0YIL4_COCSC</name>
<feature type="region of interest" description="Disordered" evidence="1">
    <location>
        <begin position="1787"/>
        <end position="1827"/>
    </location>
</feature>
<dbReference type="EMBL" id="AGSI01000025">
    <property type="protein sequence ID" value="EIE18233.1"/>
    <property type="molecule type" value="Genomic_DNA"/>
</dbReference>
<organism evidence="3 4">
    <name type="scientific">Coccomyxa subellipsoidea (strain C-169)</name>
    <name type="common">Green microalga</name>
    <dbReference type="NCBI Taxonomy" id="574566"/>
    <lineage>
        <taxon>Eukaryota</taxon>
        <taxon>Viridiplantae</taxon>
        <taxon>Chlorophyta</taxon>
        <taxon>core chlorophytes</taxon>
        <taxon>Trebouxiophyceae</taxon>
        <taxon>Trebouxiophyceae incertae sedis</taxon>
        <taxon>Coccomyxaceae</taxon>
        <taxon>Coccomyxa</taxon>
        <taxon>Coccomyxa subellipsoidea</taxon>
    </lineage>
</organism>
<dbReference type="RefSeq" id="XP_005642777.1">
    <property type="nucleotide sequence ID" value="XM_005642720.1"/>
</dbReference>
<feature type="compositionally biased region" description="Low complexity" evidence="1">
    <location>
        <begin position="1460"/>
        <end position="1470"/>
    </location>
</feature>
<feature type="compositionally biased region" description="Low complexity" evidence="1">
    <location>
        <begin position="708"/>
        <end position="728"/>
    </location>
</feature>
<sequence>MLEELKGGVARLDPPGNNEAEVLTVDRSQKSSATVTWRFNWNQAKQKQKCLQSKYVEVGGKDCRLLVYPFGDTQALPGYVSFYLQLQDPTTAASNRWDCFASYKLSVLNQVSNDLDLSRESWHRFSSRPARQQTRPLSSSSHGWADFASAAQIQDPKAGFLVNGFVTVSATVLVLEETVQLTRDGDSSSDNLSGKFTWRVKNFELFRDMIKVQKIMSPPFAAGDCSLRISVYQSPVNNSEHLSLCLESKDTDSSGGADTERTCWCLFRLTVLSQKEGGKHFNRESYGRFSTDLKQTDSASLGWNDFLAMDTFTDTSQGYMQDGSAVFQAAFQGIKETASFYRGCPIKELGFFGRQAPRRLGGVAAGKAAKAALAGTAATDSYQATFVWRIEHFMRLKDLLKKRKITGLCVKSRRFSVGGCTCRLIVYPRGQSQPPRHLSMFLEVSDKEATADWSCFVSHRLVIVNQRDETRSLVKESQNRYMKAAKDWGWREFVTLHTLFDADAGYLQNDDCVFAAEVLMLRESSEAKQVPVEDMMMGVTALALPPPPAEVAVDESTVRGTKVRFTWRLDNFAAFRTILETRKVFSRFFTAEGCKLRLGTYTSYNTMCTYLESDSAAAAGQERNFWVKSRVAVLNQRHPERTQWKESAICTKTWNNSVLQLVQIDELMNPEAGYLVKEGLVLCVEVLECCPWFEFADLEKYASDEEAGASLSDSEESGSVSDASECSSSVADTAEPFWTRMGRTSLGVGPEQPPLSLEGARSLQALLADQLKDDDDAVDAYVAGLCAYMDSPSRVKRLLLPLQGQDSDAPQRLCLLDFLCTVVPLRDSVVRLVLDKMIQCCSPEGLPGLAVSSALPARPPKHAARAPDAAAASGLDGTAGQHKPRGERRRASEARKGNARSGAEGSDAARMRASMPPPEGNGHLMRDSRRTETDAASCSTAVVGEEPALRPATSRAVRSAARSLTDGEQSLTAESALSAEIESVDTDSDLAGVANLAEALMTDEPAVPPPFLFGKPTKRAPSGQSPTGVDAEGAEGSSQDGLDASGDPHERYMDVECDSGTYPADPDFNALLEDIATGPLHGIAPADASKPPAAPAVEAAEAGSEAAAAATAQRKKPKPNPLRGFLSRRLQLAPQAPAAAEPPPTPEPTAVEEPPAAQPQPPVPPPALRQLVAPDPEEEQPADQVSARDENEQTAEQEEKDLSQEEKQQQKEDSQEVLGMAMGWLQGMYLEGARECLPANAAFERIAALLPGLPDAMKPELLLLIPSMVDTAEHNSAAEELLKCLSGEADARFSLDASLRLHASVALSMLRLNGGELIDRVLSVFLTALEAARSKPDLPPLVGLTLRLAANGDASTCVRAAAFACDLASEPLLSETLRNAVHQHSRIAEAVAAHCQKRLRARETDTPPDDEFGGCAAVDADMCLQLLQVPTARGVASQALLASCASRTFTKQPLTPPPSVSGVPSPAVGPCTPAESPEPKQLAIDSTDEPSWHRLVWRHLSSGDSAAEPEKEAEQLLWLADKLISSADAPVRAAGSHLYITVCRLFPADVSHDRLLRTLVDRALAPPTPQPQPAATTQRPAQNVRKGRAAAAAQHAEQAAAPKQAAVSQAASEALLDLAEEPSCGRAVLKLVLERAATPGRELERLAQQLQATQKDLEAARSAEATARSKAAAEAKQRTTHKAEADAAAANMRSEHAAELARLAGIRKKLESRCEQLEREVDWVKSERDEALKSAEGAATRLKEAETAATRAKSMRRDELKKEKKDRNSLTQRFEAAELARRKAEEELGKMRATSSAAVDRAEAQLRASQERLQAAETSAKTRETEAGQLAERVKELEAGLARVQAAAAQQESVHTLEKERLAPYFGHGLERLSAADLEALNSFHYKAINRLRPLLGKIPQGQDRMADEEEEEQAAAQAAAVAVALAESVAGSPPARSVCATPPPRTPYASSGGTTPQHDRMSARGTNPLRSMGSIDSVSSFDSLRAPAAHAAAAEGAAPPNGVPRSPNRFPAAAGNGGVHMQPTMNSGMKELRPPFPGRPQPLDAASAGSNAPGGRLGPLHSPFKIAPVSRGPVLNGAPSAIGPPGGKAPGQNAAGRNRQKRTIVPIPAHARAGGAMAATADAEVLAAVATSSVAAVRPPGGSSDLRSLVRTRAGGAGGVPSELWGQLRQEQESSNSAGTGHPLSGAFPTSLWSGGGYSNGVNGTHQMW</sequence>